<dbReference type="AlphaFoldDB" id="V8G4W4"/>
<protein>
    <recommendedName>
        <fullName evidence="4 10">Outer-membrane lipoprotein carrier protein</fullName>
    </recommendedName>
</protein>
<dbReference type="Pfam" id="PF03548">
    <property type="entry name" value="LolA"/>
    <property type="match status" value="1"/>
</dbReference>
<dbReference type="GO" id="GO:0042953">
    <property type="term" value="P:lipoprotein transport"/>
    <property type="evidence" value="ECO:0007669"/>
    <property type="project" value="InterPro"/>
</dbReference>
<keyword evidence="8 10" id="KW-0653">Protein transport</keyword>
<dbReference type="PANTHER" id="PTHR35869">
    <property type="entry name" value="OUTER-MEMBRANE LIPOPROTEIN CARRIER PROTEIN"/>
    <property type="match status" value="1"/>
</dbReference>
<keyword evidence="7 10" id="KW-0574">Periplasm</keyword>
<evidence type="ECO:0000313" key="11">
    <source>
        <dbReference type="EMBL" id="ETD71146.1"/>
    </source>
</evidence>
<dbReference type="InterPro" id="IPR029046">
    <property type="entry name" value="LolA/LolB/LppX"/>
</dbReference>
<keyword evidence="12" id="KW-1185">Reference proteome</keyword>
<comment type="similarity">
    <text evidence="2 10">Belongs to the LolA family.</text>
</comment>
<dbReference type="PANTHER" id="PTHR35869:SF1">
    <property type="entry name" value="OUTER-MEMBRANE LIPOPROTEIN CARRIER PROTEIN"/>
    <property type="match status" value="1"/>
</dbReference>
<reference evidence="11 12" key="1">
    <citation type="submission" date="2013-11" db="EMBL/GenBank/DDBJ databases">
        <title>Genomic analysis of Pelistega sp. HM-7.</title>
        <authorList>
            <person name="Kumbhare S.V."/>
            <person name="Shetty S.A."/>
            <person name="Sharma O."/>
            <person name="Dhotre D.P."/>
        </authorList>
    </citation>
    <scope>NUCLEOTIDE SEQUENCE [LARGE SCALE GENOMIC DNA]</scope>
    <source>
        <strain evidence="11 12">HM-7</strain>
    </source>
</reference>
<name>V8G4W4_9BURK</name>
<dbReference type="NCBIfam" id="TIGR00547">
    <property type="entry name" value="lolA"/>
    <property type="match status" value="1"/>
</dbReference>
<evidence type="ECO:0000256" key="6">
    <source>
        <dbReference type="ARBA" id="ARBA00022729"/>
    </source>
</evidence>
<evidence type="ECO:0000256" key="4">
    <source>
        <dbReference type="ARBA" id="ARBA00014035"/>
    </source>
</evidence>
<evidence type="ECO:0000313" key="12">
    <source>
        <dbReference type="Proteomes" id="UP000018766"/>
    </source>
</evidence>
<evidence type="ECO:0000256" key="9">
    <source>
        <dbReference type="ARBA" id="ARBA00023186"/>
    </source>
</evidence>
<dbReference type="HAMAP" id="MF_00240">
    <property type="entry name" value="LolA"/>
    <property type="match status" value="1"/>
</dbReference>
<evidence type="ECO:0000256" key="3">
    <source>
        <dbReference type="ARBA" id="ARBA00011245"/>
    </source>
</evidence>
<comment type="subunit">
    <text evidence="3 10">Monomer.</text>
</comment>
<feature type="signal peptide" evidence="10">
    <location>
        <begin position="1"/>
        <end position="22"/>
    </location>
</feature>
<organism evidence="11 12">
    <name type="scientific">Pelistega indica</name>
    <dbReference type="NCBI Taxonomy" id="1414851"/>
    <lineage>
        <taxon>Bacteria</taxon>
        <taxon>Pseudomonadati</taxon>
        <taxon>Pseudomonadota</taxon>
        <taxon>Betaproteobacteria</taxon>
        <taxon>Burkholderiales</taxon>
        <taxon>Alcaligenaceae</taxon>
        <taxon>Pelistega</taxon>
    </lineage>
</organism>
<gene>
    <name evidence="10" type="primary">lolA</name>
    <name evidence="11" type="ORF">V757_06810</name>
</gene>
<dbReference type="OrthoDB" id="9787361at2"/>
<sequence precursor="true">MKKTTLILSISAAVLSSSLVFAQEGKINVNPDLLAPNSSLQVDLSNVSFNEIPKVENKVKTDARQQLNDFVKNIKSATGQFAQATVGGKKAKPAESGDFSFQRPGKFVWNVTKPLAQSIISDGQTVYQYDPDLMQVTERSAKNAVGASPASVLFGTGSLEQNFTVKVLPAKDGVEWLRATPKVSDAGMKYMDIAFANNLPAELKIVDSFGQTTTIKLRNFKANVAIPASSFKFNAPKGVDRVRLN</sequence>
<comment type="subcellular location">
    <subcellularLocation>
        <location evidence="1 10">Periplasm</location>
    </subcellularLocation>
</comment>
<dbReference type="SUPFAM" id="SSF89392">
    <property type="entry name" value="Prokaryotic lipoproteins and lipoprotein localization factors"/>
    <property type="match status" value="1"/>
</dbReference>
<keyword evidence="9 10" id="KW-0143">Chaperone</keyword>
<keyword evidence="6 10" id="KW-0732">Signal</keyword>
<accession>V8G4W4</accession>
<dbReference type="Gene3D" id="2.50.20.10">
    <property type="entry name" value="Lipoprotein localisation LolA/LolB/LppX"/>
    <property type="match status" value="1"/>
</dbReference>
<evidence type="ECO:0000256" key="10">
    <source>
        <dbReference type="HAMAP-Rule" id="MF_00240"/>
    </source>
</evidence>
<comment type="function">
    <text evidence="10">Participates in the translocation of lipoproteins from the inner membrane to the outer membrane. Only forms a complex with a lipoprotein if the residue after the N-terminal Cys is not an aspartate (The Asp acts as a targeting signal to indicate that the lipoprotein should stay in the inner membrane).</text>
</comment>
<dbReference type="CDD" id="cd16325">
    <property type="entry name" value="LolA"/>
    <property type="match status" value="1"/>
</dbReference>
<feature type="chain" id="PRO_5009023311" description="Outer-membrane lipoprotein carrier protein" evidence="10">
    <location>
        <begin position="23"/>
        <end position="245"/>
    </location>
</feature>
<evidence type="ECO:0000256" key="1">
    <source>
        <dbReference type="ARBA" id="ARBA00004418"/>
    </source>
</evidence>
<keyword evidence="5 10" id="KW-0813">Transport</keyword>
<dbReference type="GO" id="GO:0030288">
    <property type="term" value="C:outer membrane-bounded periplasmic space"/>
    <property type="evidence" value="ECO:0007669"/>
    <property type="project" value="TreeGrafter"/>
</dbReference>
<dbReference type="GO" id="GO:0044874">
    <property type="term" value="P:lipoprotein localization to outer membrane"/>
    <property type="evidence" value="ECO:0007669"/>
    <property type="project" value="UniProtKB-UniRule"/>
</dbReference>
<dbReference type="InterPro" id="IPR004564">
    <property type="entry name" value="OM_lipoprot_carrier_LolA-like"/>
</dbReference>
<evidence type="ECO:0000256" key="2">
    <source>
        <dbReference type="ARBA" id="ARBA00007615"/>
    </source>
</evidence>
<proteinExistence type="inferred from homology"/>
<comment type="caution">
    <text evidence="11">The sequence shown here is derived from an EMBL/GenBank/DDBJ whole genome shotgun (WGS) entry which is preliminary data.</text>
</comment>
<dbReference type="RefSeq" id="WP_023951065.1">
    <property type="nucleotide sequence ID" value="NZ_AYSV01000085.1"/>
</dbReference>
<dbReference type="EMBL" id="AYSV01000085">
    <property type="protein sequence ID" value="ETD71146.1"/>
    <property type="molecule type" value="Genomic_DNA"/>
</dbReference>
<evidence type="ECO:0000256" key="5">
    <source>
        <dbReference type="ARBA" id="ARBA00022448"/>
    </source>
</evidence>
<dbReference type="Proteomes" id="UP000018766">
    <property type="component" value="Unassembled WGS sequence"/>
</dbReference>
<dbReference type="InterPro" id="IPR018323">
    <property type="entry name" value="OM_lipoprot_carrier_LolA_Pbac"/>
</dbReference>
<evidence type="ECO:0000256" key="8">
    <source>
        <dbReference type="ARBA" id="ARBA00022927"/>
    </source>
</evidence>
<evidence type="ECO:0000256" key="7">
    <source>
        <dbReference type="ARBA" id="ARBA00022764"/>
    </source>
</evidence>